<sequence>MAEEKPSTCIAAQLWVSDQRSRWNDLGSLHLADIDLMLDKQLQWISDHSNIESLLKLVPSKTDSISPNVTTLSQPLAPEYTQNVDCTTEKEEKHTSPAMNVDDAPQCDEPCKSVNDDLQISTASATVDVKPVREERDKDTDHFFIDANQNRNDPWNDVEECLSSEIINIDENKHKEEIAQLEAESVLLDAKPKENDDFLLSWPIVPLAEKTKTSIPDKLEDGGSESHAEHAGPQETEIEQSDSAQTPAVDQHDTNDNDIESTPVTAIDQHHTNSNDIEPAQSVEDISPINPSSSEHDILKDIIDTNDVDEVAAEPQPRSAPRSPEADENEAACQLEKSILYIEKLQEDTIVSEKPPSNSMFIIPSLESGLNTNAFKSDAKDDVFEPQEFHDIPTTSAFTEPSPPERINTIVELSPAQENIPPGTTPSVTQPKPVSSVGSSGSHFDDDDDDEDEIILVGDKSSTRLSRPTIRRVSKMPTVDRTRPARRTVHVPERHAKPIRTITTPITKSDNESGKGQPQSSTEPATSKTKTPVVDKVTLPLDEHETSNILWVSSSDRPTSPKSIDENQSNCSSLPGSTLMAKLQGVHTDKSSPSKQTSEDDSPIEKLQKRLDEVLQDVDRNSVEINKSLSALHKPRQYPNSKMDMTRSRLPHHMSPTMSHLKRLEVQQAMHHKLQAKLMSVQPTSHSSINKDKYSTNAPVYTSGWQARPEVSKHQTVRKKRLGILNGMNAERLKLMQQRSKLQERDLQGSTAKGGGNSNIRPNAANARDTSKMTSLHSFAKSTLSTQLKTHKPVDSIAKTLHSGSTVKHLTVNASKAHESIRTKPMAPTDRLAPASYSSSQHATDSAPATPSKKNAQLIPNAAADKNKASQEDE</sequence>
<evidence type="ECO:0000313" key="4">
    <source>
        <dbReference type="Proteomes" id="UP001206595"/>
    </source>
</evidence>
<feature type="coiled-coil region" evidence="1">
    <location>
        <begin position="164"/>
        <end position="191"/>
    </location>
</feature>
<feature type="compositionally biased region" description="Basic and acidic residues" evidence="2">
    <location>
        <begin position="865"/>
        <end position="874"/>
    </location>
</feature>
<protein>
    <submittedName>
        <fullName evidence="3">Uncharacterized protein</fullName>
    </submittedName>
</protein>
<feature type="region of interest" description="Disordered" evidence="2">
    <location>
        <begin position="213"/>
        <end position="295"/>
    </location>
</feature>
<keyword evidence="4" id="KW-1185">Reference proteome</keyword>
<name>A0AAD5E498_UMBRA</name>
<dbReference type="GeneID" id="75916946"/>
<feature type="compositionally biased region" description="Polar residues" evidence="2">
    <location>
        <begin position="836"/>
        <end position="855"/>
    </location>
</feature>
<organism evidence="3 4">
    <name type="scientific">Umbelopsis ramanniana AG</name>
    <dbReference type="NCBI Taxonomy" id="1314678"/>
    <lineage>
        <taxon>Eukaryota</taxon>
        <taxon>Fungi</taxon>
        <taxon>Fungi incertae sedis</taxon>
        <taxon>Mucoromycota</taxon>
        <taxon>Mucoromycotina</taxon>
        <taxon>Umbelopsidomycetes</taxon>
        <taxon>Umbelopsidales</taxon>
        <taxon>Umbelopsidaceae</taxon>
        <taxon>Umbelopsis</taxon>
    </lineage>
</organism>
<feature type="compositionally biased region" description="Basic and acidic residues" evidence="2">
    <location>
        <begin position="213"/>
        <end position="232"/>
    </location>
</feature>
<feature type="region of interest" description="Disordered" evidence="2">
    <location>
        <begin position="738"/>
        <end position="774"/>
    </location>
</feature>
<comment type="caution">
    <text evidence="3">The sequence shown here is derived from an EMBL/GenBank/DDBJ whole genome shotgun (WGS) entry which is preliminary data.</text>
</comment>
<keyword evidence="1" id="KW-0175">Coiled coil</keyword>
<dbReference type="EMBL" id="MU620956">
    <property type="protein sequence ID" value="KAI8576394.1"/>
    <property type="molecule type" value="Genomic_DNA"/>
</dbReference>
<feature type="region of interest" description="Disordered" evidence="2">
    <location>
        <begin position="809"/>
        <end position="874"/>
    </location>
</feature>
<proteinExistence type="predicted"/>
<accession>A0AAD5E498</accession>
<dbReference type="Proteomes" id="UP001206595">
    <property type="component" value="Unassembled WGS sequence"/>
</dbReference>
<evidence type="ECO:0000256" key="2">
    <source>
        <dbReference type="SAM" id="MobiDB-lite"/>
    </source>
</evidence>
<feature type="region of interest" description="Disordered" evidence="2">
    <location>
        <begin position="311"/>
        <end position="332"/>
    </location>
</feature>
<evidence type="ECO:0000313" key="3">
    <source>
        <dbReference type="EMBL" id="KAI8576394.1"/>
    </source>
</evidence>
<feature type="region of interest" description="Disordered" evidence="2">
    <location>
        <begin position="416"/>
        <end position="605"/>
    </location>
</feature>
<feature type="compositionally biased region" description="Polar residues" evidence="2">
    <location>
        <begin position="547"/>
        <end position="576"/>
    </location>
</feature>
<evidence type="ECO:0000256" key="1">
    <source>
        <dbReference type="SAM" id="Coils"/>
    </source>
</evidence>
<gene>
    <name evidence="3" type="ORF">K450DRAFT_257088</name>
</gene>
<dbReference type="AlphaFoldDB" id="A0AAD5E498"/>
<dbReference type="RefSeq" id="XP_051441398.1">
    <property type="nucleotide sequence ID" value="XM_051591603.1"/>
</dbReference>
<reference evidence="3" key="1">
    <citation type="submission" date="2021-06" db="EMBL/GenBank/DDBJ databases">
        <authorList>
            <consortium name="DOE Joint Genome Institute"/>
            <person name="Mondo S.J."/>
            <person name="Amses K.R."/>
            <person name="Simmons D.R."/>
            <person name="Longcore J.E."/>
            <person name="Seto K."/>
            <person name="Alves G.H."/>
            <person name="Bonds A.E."/>
            <person name="Quandt C.A."/>
            <person name="Davis W.J."/>
            <person name="Chang Y."/>
            <person name="Letcher P.M."/>
            <person name="Powell M.J."/>
            <person name="Kuo A."/>
            <person name="Labutti K."/>
            <person name="Pangilinan J."/>
            <person name="Andreopoulos W."/>
            <person name="Tritt A."/>
            <person name="Riley R."/>
            <person name="Hundley H."/>
            <person name="Johnson J."/>
            <person name="Lipzen A."/>
            <person name="Barry K."/>
            <person name="Berbee M.L."/>
            <person name="Buchler N.E."/>
            <person name="Grigoriev I.V."/>
            <person name="Spatafora J.W."/>
            <person name="Stajich J.E."/>
            <person name="James T.Y."/>
        </authorList>
    </citation>
    <scope>NUCLEOTIDE SEQUENCE</scope>
    <source>
        <strain evidence="3">AG</strain>
    </source>
</reference>
<feature type="compositionally biased region" description="Polar residues" evidence="2">
    <location>
        <begin position="514"/>
        <end position="530"/>
    </location>
</feature>
<reference evidence="3" key="2">
    <citation type="journal article" date="2022" name="Proc. Natl. Acad. Sci. U.S.A.">
        <title>Diploid-dominant life cycles characterize the early evolution of Fungi.</title>
        <authorList>
            <person name="Amses K.R."/>
            <person name="Simmons D.R."/>
            <person name="Longcore J.E."/>
            <person name="Mondo S.J."/>
            <person name="Seto K."/>
            <person name="Jeronimo G.H."/>
            <person name="Bonds A.E."/>
            <person name="Quandt C.A."/>
            <person name="Davis W.J."/>
            <person name="Chang Y."/>
            <person name="Federici B.A."/>
            <person name="Kuo A."/>
            <person name="LaButti K."/>
            <person name="Pangilinan J."/>
            <person name="Andreopoulos W."/>
            <person name="Tritt A."/>
            <person name="Riley R."/>
            <person name="Hundley H."/>
            <person name="Johnson J."/>
            <person name="Lipzen A."/>
            <person name="Barry K."/>
            <person name="Lang B.F."/>
            <person name="Cuomo C.A."/>
            <person name="Buchler N.E."/>
            <person name="Grigoriev I.V."/>
            <person name="Spatafora J.W."/>
            <person name="Stajich J.E."/>
            <person name="James T.Y."/>
        </authorList>
    </citation>
    <scope>NUCLEOTIDE SEQUENCE</scope>
    <source>
        <strain evidence="3">AG</strain>
    </source>
</reference>
<feature type="compositionally biased region" description="Acidic residues" evidence="2">
    <location>
        <begin position="445"/>
        <end position="454"/>
    </location>
</feature>